<gene>
    <name evidence="8" type="ORF">H072_10925</name>
</gene>
<evidence type="ECO:0000256" key="3">
    <source>
        <dbReference type="PROSITE-ProRule" id="PRU00023"/>
    </source>
</evidence>
<dbReference type="eggNOG" id="KOG4177">
    <property type="taxonomic scope" value="Eukaryota"/>
</dbReference>
<name>S8B9A8_DACHA</name>
<dbReference type="HOGENOM" id="CLU_000288_34_2_1"/>
<dbReference type="InterPro" id="IPR036770">
    <property type="entry name" value="Ankyrin_rpt-contain_sf"/>
</dbReference>
<evidence type="ECO:0000259" key="6">
    <source>
        <dbReference type="Pfam" id="PF22939"/>
    </source>
</evidence>
<feature type="repeat" description="ANK" evidence="3">
    <location>
        <begin position="1272"/>
        <end position="1304"/>
    </location>
</feature>
<dbReference type="PROSITE" id="PS50297">
    <property type="entry name" value="ANK_REP_REGION"/>
    <property type="match status" value="5"/>
</dbReference>
<dbReference type="Gene3D" id="3.40.50.1580">
    <property type="entry name" value="Nucleoside phosphorylase domain"/>
    <property type="match status" value="1"/>
</dbReference>
<dbReference type="SUPFAM" id="SSF52540">
    <property type="entry name" value="P-loop containing nucleoside triphosphate hydrolases"/>
    <property type="match status" value="1"/>
</dbReference>
<sequence length="1521" mass="168198">MALEPDSHNAYTVGWICAQPKELTAATAILDHTYKALPSPANDNNTYTLGAIGEHNVVITCLPKGKAGTNQAAAVAAQMAAAFPSIKVGLLVGVGSGIPPNVRLGDVVVGTPVGEYPGVVQWDMGKAEKEGKFKRTGSLNSPPNVLLTALTKLESRQEMCGTKIPEYLDELKAKWPRLGKKYSWTGALKDPIAEEDEEEDGDREPGEPHIHYGLIASGNQVIQDADMRDKLNGSLGGDVLCLETEAAGLMDFPSIAIRGICDYADARKCKDWQEYSAAVAAGFAKELLEEVQPGHLDKEKPLKDLLNKIHDDVAVVRAKLDRKEDLEILDWITTLEYDAINNDFFKRRQPGTGQWLLESQKYQTFSGSTPGQVLFCPGMPGSGKTILSSTVIHDLKTRFSDGSVGIAYMYCNFKRKEDQDLDSVLRSLLRQLLQGRSSLPQPLMELFKECKRKKRRASFDEIVTTFHLVTAIYTKVFIVIDALDEWTESVETRGRFLTEIFKLHNKCDMNIFATSRFIPEVTDRFKCYPKLEIQAHEDDIRSYLDGKIVKSEESLLLKYNEEIKKSIVEIARGMFLLAQLHFEAIKTKTTLKKLRAGLKALPSGEAAYDCAYQDAMARIEVLDADHRCLAKQVLSWIVYSRRPLTTLELQHAIAVEIGETDLDNENFTEVSRMVSVCTGLVTVDEESNIIRLVHYTTQEYFERTRKKWFPTTEADITRICITYLSYSKFANGPLFDEEAFETRLQENSLYKYAALNWGSHARYSMLGATPLVLSILEGDDLKFKAWIQVVTSVRPSKSHRKAWKEPEDWHYPEMAQGLHFAAAFGLVECIEVMLPKCTTIEIDDGFGRTPMSWATLCRQEDAMKLLFKHGAKLTSIIGEMPLLCWAANSGHLSIVKLLLELGARPDECDLCGQLARAASNGHEEVVGLLLTNGANVDGIKINGGFPRTQGTPLWEAAKNHHIGVVRILLDLGADPNQVGIRRTAPLYEAVGNGATDISRLLIDKGAITEDRDHHGKVKTVMGVEEWHPRTLLKTSFKGRYEALVNIFLEELGPSKIQGEKGYYALLDAAKSGMYHKVTELVKQCAGTKFRDDCNDVALAEAARTGLNNEIQIIEFLLGEGASIEGRDKDGRTALIKAACYGDLELIKFLLEHGADLENKDRWGQTALATIASVGDEEFLEIAVFLVRSGSNIETRNAEGQTPLAIAAKQSLGLMHLLLLKLGADPGTKDDLMRTPLMHSVKAFSNYVSVYDYCTLIDLIAKDCPDIDARDVEGNTALSLAAALPYHPVVEIMKEYGADVECRNNHGRTPLILAITPRGAPVVEFLLEWSKSTLEVKDDRGYTPLLAAASLGSSLWKVTKVLLSYGADVDATDKTGRTPLSFAASVGCRKTAKMLIEAGAKLDAKDDIGRTPFQVALDGGQAVVAQLLFDASAGIRTATAEELRKLEDIKAAQNETTDAESEVDGDGDGDGDDDDDDWPMGIWEQSQWVLSRPVRWRTAWEDQYGHKEHEPGTTDRGACNCQ</sequence>
<dbReference type="Pfam" id="PF01048">
    <property type="entry name" value="PNP_UDP_1"/>
    <property type="match status" value="1"/>
</dbReference>
<dbReference type="OrthoDB" id="195446at2759"/>
<evidence type="ECO:0000313" key="9">
    <source>
        <dbReference type="Proteomes" id="UP000015100"/>
    </source>
</evidence>
<dbReference type="SMART" id="SM00248">
    <property type="entry name" value="ANK"/>
    <property type="match status" value="17"/>
</dbReference>
<feature type="repeat" description="ANK" evidence="3">
    <location>
        <begin position="981"/>
        <end position="1013"/>
    </location>
</feature>
<feature type="repeat" description="ANK" evidence="3">
    <location>
        <begin position="1198"/>
        <end position="1230"/>
    </location>
</feature>
<organism evidence="8 9">
    <name type="scientific">Dactylellina haptotyla (strain CBS 200.50)</name>
    <name type="common">Nematode-trapping fungus</name>
    <name type="synonym">Monacrosporium haptotylum</name>
    <dbReference type="NCBI Taxonomy" id="1284197"/>
    <lineage>
        <taxon>Eukaryota</taxon>
        <taxon>Fungi</taxon>
        <taxon>Dikarya</taxon>
        <taxon>Ascomycota</taxon>
        <taxon>Pezizomycotina</taxon>
        <taxon>Orbiliomycetes</taxon>
        <taxon>Orbiliales</taxon>
        <taxon>Orbiliaceae</taxon>
        <taxon>Dactylellina</taxon>
    </lineage>
</organism>
<feature type="repeat" description="ANK" evidence="3">
    <location>
        <begin position="948"/>
        <end position="980"/>
    </location>
</feature>
<dbReference type="Pfam" id="PF24883">
    <property type="entry name" value="NPHP3_N"/>
    <property type="match status" value="1"/>
</dbReference>
<evidence type="ECO:0000256" key="4">
    <source>
        <dbReference type="SAM" id="MobiDB-lite"/>
    </source>
</evidence>
<dbReference type="InterPro" id="IPR035994">
    <property type="entry name" value="Nucleoside_phosphorylase_sf"/>
</dbReference>
<evidence type="ECO:0000256" key="2">
    <source>
        <dbReference type="ARBA" id="ARBA00023043"/>
    </source>
</evidence>
<dbReference type="InterPro" id="IPR054471">
    <property type="entry name" value="GPIID_WHD"/>
</dbReference>
<feature type="repeat" description="ANK" evidence="3">
    <location>
        <begin position="1374"/>
        <end position="1406"/>
    </location>
</feature>
<reference evidence="8 9" key="1">
    <citation type="journal article" date="2013" name="PLoS Genet.">
        <title>Genomic mechanisms accounting for the adaptation to parasitism in nematode-trapping fungi.</title>
        <authorList>
            <person name="Meerupati T."/>
            <person name="Andersson K.M."/>
            <person name="Friman E."/>
            <person name="Kumar D."/>
            <person name="Tunlid A."/>
            <person name="Ahren D."/>
        </authorList>
    </citation>
    <scope>NUCLEOTIDE SEQUENCE [LARGE SCALE GENOMIC DNA]</scope>
    <source>
        <strain evidence="8 9">CBS 200.50</strain>
    </source>
</reference>
<dbReference type="PROSITE" id="PS50088">
    <property type="entry name" value="ANK_REPEAT"/>
    <property type="match status" value="7"/>
</dbReference>
<dbReference type="PANTHER" id="PTHR24198">
    <property type="entry name" value="ANKYRIN REPEAT AND PROTEIN KINASE DOMAIN-CONTAINING PROTEIN"/>
    <property type="match status" value="1"/>
</dbReference>
<protein>
    <submittedName>
        <fullName evidence="8">Uncharacterized protein</fullName>
    </submittedName>
</protein>
<feature type="domain" description="GPI inositol-deacylase winged helix" evidence="6">
    <location>
        <begin position="626"/>
        <end position="701"/>
    </location>
</feature>
<feature type="domain" description="Nucleoside phosphorylase" evidence="5">
    <location>
        <begin position="13"/>
        <end position="281"/>
    </location>
</feature>
<evidence type="ECO:0000259" key="5">
    <source>
        <dbReference type="Pfam" id="PF01048"/>
    </source>
</evidence>
<proteinExistence type="predicted"/>
<accession>S8B9A8</accession>
<dbReference type="GO" id="GO:0003824">
    <property type="term" value="F:catalytic activity"/>
    <property type="evidence" value="ECO:0007669"/>
    <property type="project" value="InterPro"/>
</dbReference>
<dbReference type="EMBL" id="AQGS01001087">
    <property type="protein sequence ID" value="EPS35673.1"/>
    <property type="molecule type" value="Genomic_DNA"/>
</dbReference>
<dbReference type="Gene3D" id="1.25.40.20">
    <property type="entry name" value="Ankyrin repeat-containing domain"/>
    <property type="match status" value="2"/>
</dbReference>
<comment type="caution">
    <text evidence="8">The sequence shown here is derived from an EMBL/GenBank/DDBJ whole genome shotgun (WGS) entry which is preliminary data.</text>
</comment>
<dbReference type="SUPFAM" id="SSF53167">
    <property type="entry name" value="Purine and uridine phosphorylases"/>
    <property type="match status" value="1"/>
</dbReference>
<dbReference type="Proteomes" id="UP000015100">
    <property type="component" value="Unassembled WGS sequence"/>
</dbReference>
<keyword evidence="2 3" id="KW-0040">ANK repeat</keyword>
<feature type="repeat" description="ANK" evidence="3">
    <location>
        <begin position="1129"/>
        <end position="1161"/>
    </location>
</feature>
<dbReference type="InterPro" id="IPR002110">
    <property type="entry name" value="Ankyrin_rpt"/>
</dbReference>
<evidence type="ECO:0000259" key="7">
    <source>
        <dbReference type="Pfam" id="PF24883"/>
    </source>
</evidence>
<feature type="compositionally biased region" description="Acidic residues" evidence="4">
    <location>
        <begin position="1456"/>
        <end position="1477"/>
    </location>
</feature>
<dbReference type="Pfam" id="PF22939">
    <property type="entry name" value="WHD_GPIID"/>
    <property type="match status" value="1"/>
</dbReference>
<dbReference type="Gene3D" id="3.40.50.300">
    <property type="entry name" value="P-loop containing nucleotide triphosphate hydrolases"/>
    <property type="match status" value="1"/>
</dbReference>
<dbReference type="STRING" id="1284197.S8B9A8"/>
<dbReference type="SUPFAM" id="SSF48403">
    <property type="entry name" value="Ankyrin repeat"/>
    <property type="match status" value="2"/>
</dbReference>
<feature type="repeat" description="ANK" evidence="3">
    <location>
        <begin position="1339"/>
        <end position="1373"/>
    </location>
</feature>
<keyword evidence="9" id="KW-1185">Reference proteome</keyword>
<dbReference type="InterPro" id="IPR000845">
    <property type="entry name" value="Nucleoside_phosphorylase_d"/>
</dbReference>
<reference evidence="9" key="2">
    <citation type="submission" date="2013-04" db="EMBL/GenBank/DDBJ databases">
        <title>Genomic mechanisms accounting for the adaptation to parasitism in nematode-trapping fungi.</title>
        <authorList>
            <person name="Ahren D.G."/>
        </authorList>
    </citation>
    <scope>NUCLEOTIDE SEQUENCE [LARGE SCALE GENOMIC DNA]</scope>
    <source>
        <strain evidence="9">CBS 200.50</strain>
    </source>
</reference>
<dbReference type="GO" id="GO:0009116">
    <property type="term" value="P:nucleoside metabolic process"/>
    <property type="evidence" value="ECO:0007669"/>
    <property type="project" value="InterPro"/>
</dbReference>
<dbReference type="Pfam" id="PF12796">
    <property type="entry name" value="Ank_2"/>
    <property type="match status" value="3"/>
</dbReference>
<feature type="domain" description="Nephrocystin 3-like N-terminal" evidence="7">
    <location>
        <begin position="351"/>
        <end position="516"/>
    </location>
</feature>
<evidence type="ECO:0000313" key="8">
    <source>
        <dbReference type="EMBL" id="EPS35673.1"/>
    </source>
</evidence>
<dbReference type="PANTHER" id="PTHR24198:SF165">
    <property type="entry name" value="ANKYRIN REPEAT-CONTAINING PROTEIN-RELATED"/>
    <property type="match status" value="1"/>
</dbReference>
<keyword evidence="1" id="KW-0677">Repeat</keyword>
<dbReference type="InterPro" id="IPR027417">
    <property type="entry name" value="P-loop_NTPase"/>
</dbReference>
<feature type="region of interest" description="Disordered" evidence="4">
    <location>
        <begin position="1450"/>
        <end position="1485"/>
    </location>
</feature>
<dbReference type="InterPro" id="IPR056884">
    <property type="entry name" value="NPHP3-like_N"/>
</dbReference>
<evidence type="ECO:0000256" key="1">
    <source>
        <dbReference type="ARBA" id="ARBA00022737"/>
    </source>
</evidence>